<evidence type="ECO:0000256" key="5">
    <source>
        <dbReference type="SAM" id="Phobius"/>
    </source>
</evidence>
<reference evidence="7" key="1">
    <citation type="submission" date="2021-11" db="EMBL/GenBank/DDBJ databases">
        <authorList>
            <consortium name="Genoscope - CEA"/>
            <person name="William W."/>
        </authorList>
    </citation>
    <scope>NUCLEOTIDE SEQUENCE</scope>
</reference>
<dbReference type="InterPro" id="IPR043519">
    <property type="entry name" value="NT_sf"/>
</dbReference>
<dbReference type="Pfam" id="PF00059">
    <property type="entry name" value="Lectin_C"/>
    <property type="match status" value="1"/>
</dbReference>
<feature type="transmembrane region" description="Helical" evidence="5">
    <location>
        <begin position="661"/>
        <end position="681"/>
    </location>
</feature>
<feature type="transmembrane region" description="Helical" evidence="5">
    <location>
        <begin position="421"/>
        <end position="444"/>
    </location>
</feature>
<evidence type="ECO:0000256" key="3">
    <source>
        <dbReference type="ARBA" id="ARBA00022737"/>
    </source>
</evidence>
<dbReference type="SMART" id="SM00369">
    <property type="entry name" value="LRR_TYP"/>
    <property type="match status" value="6"/>
</dbReference>
<dbReference type="OrthoDB" id="1055097at2759"/>
<dbReference type="Proteomes" id="UP000789595">
    <property type="component" value="Unassembled WGS sequence"/>
</dbReference>
<feature type="transmembrane region" description="Helical" evidence="5">
    <location>
        <begin position="783"/>
        <end position="803"/>
    </location>
</feature>
<feature type="compositionally biased region" description="Low complexity" evidence="4">
    <location>
        <begin position="1751"/>
        <end position="1760"/>
    </location>
</feature>
<dbReference type="Gene3D" id="2.60.120.200">
    <property type="match status" value="1"/>
</dbReference>
<keyword evidence="8" id="KW-1185">Reference proteome</keyword>
<dbReference type="PROSITE" id="PS50041">
    <property type="entry name" value="C_TYPE_LECTIN_2"/>
    <property type="match status" value="1"/>
</dbReference>
<feature type="region of interest" description="Disordered" evidence="4">
    <location>
        <begin position="631"/>
        <end position="652"/>
    </location>
</feature>
<keyword evidence="5" id="KW-0472">Membrane</keyword>
<sequence>MESLTAEAGAPAAAVPDDRCRPPPQASGALLDEAEAAAAPYPCGYCGAFHGSETGYCAACSRSWLKPEIAARAARFQRRAYLALVTMMMSYFETDDKAVLSVFCGSIGLVVFFWFLTKSVATAAPEWIAPLVILSLAAVYMIPTMRRMVVLIEDVDEISALFERTWREHENDEKKGPAPAKLAGELSQPTADLHRLYVLARARVGGFEVDVVERLARAGKTPAESSRNTRGPQIKGLLRAREKIAMDYGGDVSRLRDILRASIVCETVDELRTLGDELAALETAGTIRVVQVKNRFVGAPTPSGYRDVNVSTIYHGLLCEIQIHLEPILAIADQQHVAYEAARELDLMGALEKPTEATHETSSRPLRWGYVAARLVPAVLSVVIGWLYVDAFVLKGADSLVARAMLLPTRGFSRPYVVLRLYGLALAAPYAANTFLLLRAAGCFGERARCQRRGKTRVALLYERYFGYEGTYFVWKVFWFQIFEVVLQAYGKVPLFLTYMNPFEGLKRGRDEVSVGDSARDLSDSRSGLHIFVVVFFCALLFNVLYPTFLLRSRDVRYQRNFSFVADTVLDLVYACVPFVFLVLGVRSQQMIIPHDPLEYTSNLLPMLHTHFVISTLEAAADESRALRKVAPRPPEADLDEKSAEPSPSSTAKYGTCPGEALYGALVASCLVLWFLAFFAVSFKNQLIFAAAFVLASLLLPLAARHAGRPRFSVWEPAVLCSGFYLLFCLSSKFQSHILMNMALAFHGALVLFAAPDEASRGLPDTRASAATKANRLPRWGSVLYFCVTGGFLAAVVAVYTLGGTLVSTCMPCECTQDGILSSCEVFRHAESLRMTRGLNAPPFADYLDLANKGIKEIKPGSFLGLSSVKELSLEGNKIKVLKAETFEGLASCKVLTLTDNPLREISAGAFRGLGKLEQLNLAGYGFTSLRPGTFDGLGALETLDLSRNSLTRIEVDTFRGLDRLTWLSLYRNLLRHFDGAFRDLGRLSRLDLSENAAVHLNTSSFSGLTSLAQIDLVDNPVQSVGCGTLNVSGADLTVRWLEECNEDFDGGTVVAPAGTTYWGFGKGRCKSDLNKRAGCAKSPGDCWTLCQNTIGSGLVAVDWMENGECTCQDECRYMSDVGWCSNNTHVITSLGTVLPDLGAEECPTAAPTLAPTVALTSAGSCFSTTTFLVTCDVDYYTCAGMGAYWYQPGFVSFGSGCCHCKGSCDHTLETSALSCDEAYYEPEQAFTCDICQGRSVKANAAAGHHCKDGNGTIIGDSMDKIGSGTYDSITWAYEFILILTKNTEAECLQDDPSNVWEPYTCEQKAGFWANSTEIREAGLHEGDLWCPHLQEFWMNQTLSDCCLSEEEEDVNTDAAFCAEYEHVQAGLRPCSYYWEPNKCQLVGETNLTQAEITDSWGNKLGYEYTVTGSYEARYRYYENNWDYDGTWDDAQRYCERMGASIVAISSEEESQVINTIVGYDTDIWIGYRAAASSSTWEWASGERSDFTVWRAGEPKAEARTVPRCAYVTTDDESRSYTTREWREADCNFTTMRKGWETPLLCELGTDIAEWPTPGPTQKPTDAPTLKPSFTQMPTVTPVPTQSVESRRSHALCFETCVLTDAVGEMDATRHNGLTCDPGVGLVFDGEDDFAELAPVELGGGDFTIALWVAPDPGQNNDAWKTLVTFGNGSRTQDLQDSVSYRPPHITIESKGNTGISWSSEDELWSGVGDLVEPTEDANTADLHIVVTIRNYESGGSHSAVYRNGESVSSSDSSSDTVEKADRPRSYLGGMAEGATDVPDWSSIASGRPTKPYDAYFKGSIASLTIWNGAALSQDEVKRLYDGPRCP</sequence>
<dbReference type="GO" id="GO:0005615">
    <property type="term" value="C:extracellular space"/>
    <property type="evidence" value="ECO:0007669"/>
    <property type="project" value="TreeGrafter"/>
</dbReference>
<dbReference type="InterPro" id="IPR032675">
    <property type="entry name" value="LRR_dom_sf"/>
</dbReference>
<accession>A0A8J2X743</accession>
<feature type="region of interest" description="Disordered" evidence="4">
    <location>
        <begin position="1744"/>
        <end position="1787"/>
    </location>
</feature>
<feature type="transmembrane region" description="Helical" evidence="5">
    <location>
        <begin position="98"/>
        <end position="115"/>
    </location>
</feature>
<dbReference type="SUPFAM" id="SSF49899">
    <property type="entry name" value="Concanavalin A-like lectins/glucanases"/>
    <property type="match status" value="1"/>
</dbReference>
<dbReference type="Pfam" id="PF13855">
    <property type="entry name" value="LRR_8"/>
    <property type="match status" value="3"/>
</dbReference>
<keyword evidence="1" id="KW-0433">Leucine-rich repeat</keyword>
<name>A0A8J2X743_9STRA</name>
<dbReference type="SUPFAM" id="SSF81301">
    <property type="entry name" value="Nucleotidyltransferase"/>
    <property type="match status" value="1"/>
</dbReference>
<dbReference type="SUPFAM" id="SSF56436">
    <property type="entry name" value="C-type lectin-like"/>
    <property type="match status" value="1"/>
</dbReference>
<dbReference type="InterPro" id="IPR001611">
    <property type="entry name" value="Leu-rich_rpt"/>
</dbReference>
<dbReference type="InterPro" id="IPR013320">
    <property type="entry name" value="ConA-like_dom_sf"/>
</dbReference>
<feature type="transmembrane region" description="Helical" evidence="5">
    <location>
        <begin position="127"/>
        <end position="143"/>
    </location>
</feature>
<evidence type="ECO:0000256" key="1">
    <source>
        <dbReference type="ARBA" id="ARBA00022614"/>
    </source>
</evidence>
<dbReference type="Pfam" id="PF13385">
    <property type="entry name" value="Laminin_G_3"/>
    <property type="match status" value="1"/>
</dbReference>
<dbReference type="SUPFAM" id="SSF52058">
    <property type="entry name" value="L domain-like"/>
    <property type="match status" value="1"/>
</dbReference>
<keyword evidence="5" id="KW-0812">Transmembrane</keyword>
<dbReference type="EMBL" id="CAKKNE010000006">
    <property type="protein sequence ID" value="CAH0379276.1"/>
    <property type="molecule type" value="Genomic_DNA"/>
</dbReference>
<feature type="compositionally biased region" description="Low complexity" evidence="4">
    <location>
        <begin position="1"/>
        <end position="14"/>
    </location>
</feature>
<dbReference type="PROSITE" id="PS51450">
    <property type="entry name" value="LRR"/>
    <property type="match status" value="1"/>
</dbReference>
<keyword evidence="2" id="KW-0732">Signal</keyword>
<evidence type="ECO:0000259" key="6">
    <source>
        <dbReference type="PROSITE" id="PS50041"/>
    </source>
</evidence>
<dbReference type="SMART" id="SM00034">
    <property type="entry name" value="CLECT"/>
    <property type="match status" value="1"/>
</dbReference>
<dbReference type="GO" id="GO:0031012">
    <property type="term" value="C:extracellular matrix"/>
    <property type="evidence" value="ECO:0007669"/>
    <property type="project" value="TreeGrafter"/>
</dbReference>
<dbReference type="InterPro" id="IPR001304">
    <property type="entry name" value="C-type_lectin-like"/>
</dbReference>
<keyword evidence="5" id="KW-1133">Transmembrane helix</keyword>
<feature type="region of interest" description="Disordered" evidence="4">
    <location>
        <begin position="1"/>
        <end position="22"/>
    </location>
</feature>
<dbReference type="InterPro" id="IPR016187">
    <property type="entry name" value="CTDL_fold"/>
</dbReference>
<dbReference type="InterPro" id="IPR050328">
    <property type="entry name" value="Dev_Immune_Receptor"/>
</dbReference>
<comment type="caution">
    <text evidence="7">The sequence shown here is derived from an EMBL/GenBank/DDBJ whole genome shotgun (WGS) entry which is preliminary data.</text>
</comment>
<dbReference type="Gene3D" id="3.10.100.10">
    <property type="entry name" value="Mannose-Binding Protein A, subunit A"/>
    <property type="match status" value="1"/>
</dbReference>
<evidence type="ECO:0000313" key="7">
    <source>
        <dbReference type="EMBL" id="CAH0379276.1"/>
    </source>
</evidence>
<feature type="domain" description="C-type lectin" evidence="6">
    <location>
        <begin position="1415"/>
        <end position="1532"/>
    </location>
</feature>
<dbReference type="InterPro" id="IPR016186">
    <property type="entry name" value="C-type_lectin-like/link_sf"/>
</dbReference>
<evidence type="ECO:0000256" key="4">
    <source>
        <dbReference type="SAM" id="MobiDB-lite"/>
    </source>
</evidence>
<feature type="transmembrane region" description="Helical" evidence="5">
    <location>
        <begin position="368"/>
        <end position="389"/>
    </location>
</feature>
<dbReference type="Gene3D" id="3.80.10.10">
    <property type="entry name" value="Ribonuclease Inhibitor"/>
    <property type="match status" value="1"/>
</dbReference>
<evidence type="ECO:0000313" key="8">
    <source>
        <dbReference type="Proteomes" id="UP000789595"/>
    </source>
</evidence>
<proteinExistence type="predicted"/>
<dbReference type="PANTHER" id="PTHR24373:SF397">
    <property type="entry name" value="IG-LIKE DOMAIN-CONTAINING PROTEIN"/>
    <property type="match status" value="1"/>
</dbReference>
<keyword evidence="3" id="KW-0677">Repeat</keyword>
<organism evidence="7 8">
    <name type="scientific">Pelagomonas calceolata</name>
    <dbReference type="NCBI Taxonomy" id="35677"/>
    <lineage>
        <taxon>Eukaryota</taxon>
        <taxon>Sar</taxon>
        <taxon>Stramenopiles</taxon>
        <taxon>Ochrophyta</taxon>
        <taxon>Pelagophyceae</taxon>
        <taxon>Pelagomonadales</taxon>
        <taxon>Pelagomonadaceae</taxon>
        <taxon>Pelagomonas</taxon>
    </lineage>
</organism>
<dbReference type="PANTHER" id="PTHR24373">
    <property type="entry name" value="SLIT RELATED LEUCINE-RICH REPEAT NEURONAL PROTEIN"/>
    <property type="match status" value="1"/>
</dbReference>
<feature type="transmembrane region" description="Helical" evidence="5">
    <location>
        <begin position="687"/>
        <end position="705"/>
    </location>
</feature>
<feature type="transmembrane region" description="Helical" evidence="5">
    <location>
        <begin position="562"/>
        <end position="584"/>
    </location>
</feature>
<gene>
    <name evidence="7" type="ORF">PECAL_6P08860</name>
</gene>
<feature type="transmembrane region" description="Helical" evidence="5">
    <location>
        <begin position="529"/>
        <end position="550"/>
    </location>
</feature>
<protein>
    <recommendedName>
        <fullName evidence="6">C-type lectin domain-containing protein</fullName>
    </recommendedName>
</protein>
<evidence type="ECO:0000256" key="2">
    <source>
        <dbReference type="ARBA" id="ARBA00022729"/>
    </source>
</evidence>
<dbReference type="InterPro" id="IPR003591">
    <property type="entry name" value="Leu-rich_rpt_typical-subtyp"/>
</dbReference>